<dbReference type="Proteomes" id="UP000095751">
    <property type="component" value="Unassembled WGS sequence"/>
</dbReference>
<dbReference type="KEGG" id="fcy:FRACYDRAFT_233740"/>
<proteinExistence type="predicted"/>
<reference evidence="1 2" key="1">
    <citation type="submission" date="2016-09" db="EMBL/GenBank/DDBJ databases">
        <title>Extensive genetic diversity and differential bi-allelic expression allows diatom success in the polar Southern Ocean.</title>
        <authorList>
            <consortium name="DOE Joint Genome Institute"/>
            <person name="Mock T."/>
            <person name="Otillar R.P."/>
            <person name="Strauss J."/>
            <person name="Dupont C."/>
            <person name="Frickenhaus S."/>
            <person name="Maumus F."/>
            <person name="Mcmullan M."/>
            <person name="Sanges R."/>
            <person name="Schmutz J."/>
            <person name="Toseland A."/>
            <person name="Valas R."/>
            <person name="Veluchamy A."/>
            <person name="Ward B.J."/>
            <person name="Allen A."/>
            <person name="Barry K."/>
            <person name="Falciatore A."/>
            <person name="Ferrante M."/>
            <person name="Fortunato A.E."/>
            <person name="Gloeckner G."/>
            <person name="Gruber A."/>
            <person name="Hipkin R."/>
            <person name="Janech M."/>
            <person name="Kroth P."/>
            <person name="Leese F."/>
            <person name="Lindquist E."/>
            <person name="Lyon B.R."/>
            <person name="Martin J."/>
            <person name="Mayer C."/>
            <person name="Parker M."/>
            <person name="Quesneville H."/>
            <person name="Raymond J."/>
            <person name="Uhlig C."/>
            <person name="Valentin K.U."/>
            <person name="Worden A.Z."/>
            <person name="Armbrust E.V."/>
            <person name="Bowler C."/>
            <person name="Green B."/>
            <person name="Moulton V."/>
            <person name="Van Oosterhout C."/>
            <person name="Grigoriev I."/>
        </authorList>
    </citation>
    <scope>NUCLEOTIDE SEQUENCE [LARGE SCALE GENOMIC DNA]</scope>
    <source>
        <strain evidence="1 2">CCMP1102</strain>
    </source>
</reference>
<evidence type="ECO:0000313" key="2">
    <source>
        <dbReference type="Proteomes" id="UP000095751"/>
    </source>
</evidence>
<protein>
    <submittedName>
        <fullName evidence="1">Uncharacterized protein</fullName>
    </submittedName>
</protein>
<name>A0A1E7FZJ6_9STRA</name>
<keyword evidence="2" id="KW-1185">Reference proteome</keyword>
<sequence length="202" mass="23569">MPSNQPLIDLEWAQLLIGLLMKVPEYWWDVYMGYTLLMLCDDEDFSVKITKEEVALLKDAAGEIRYEKVFQWCLARYGANDDQTLFEFQAARMQNYMKKRVLEDRFKPRYYTGNKVITADHVARFYGACLCRMNHGGRSIEQIFDTREIMNAVQLIQASMPTGALEDLTSCLHYSDLYQHKDKALTYSICLLNLICMDEVQN</sequence>
<organism evidence="1 2">
    <name type="scientific">Fragilariopsis cylindrus CCMP1102</name>
    <dbReference type="NCBI Taxonomy" id="635003"/>
    <lineage>
        <taxon>Eukaryota</taxon>
        <taxon>Sar</taxon>
        <taxon>Stramenopiles</taxon>
        <taxon>Ochrophyta</taxon>
        <taxon>Bacillariophyta</taxon>
        <taxon>Bacillariophyceae</taxon>
        <taxon>Bacillariophycidae</taxon>
        <taxon>Bacillariales</taxon>
        <taxon>Bacillariaceae</taxon>
        <taxon>Fragilariopsis</taxon>
    </lineage>
</organism>
<dbReference type="InParanoid" id="A0A1E7FZJ6"/>
<dbReference type="AlphaFoldDB" id="A0A1E7FZJ6"/>
<dbReference type="EMBL" id="KV784353">
    <property type="protein sequence ID" value="OEU23565.1"/>
    <property type="molecule type" value="Genomic_DNA"/>
</dbReference>
<evidence type="ECO:0000313" key="1">
    <source>
        <dbReference type="EMBL" id="OEU23565.1"/>
    </source>
</evidence>
<accession>A0A1E7FZJ6</accession>
<gene>
    <name evidence="1" type="ORF">FRACYDRAFT_233740</name>
</gene>